<keyword evidence="2" id="KW-1185">Reference proteome</keyword>
<organism evidence="2 3">
    <name type="scientific">Sesamum indicum</name>
    <name type="common">Oriental sesame</name>
    <name type="synonym">Sesamum orientale</name>
    <dbReference type="NCBI Taxonomy" id="4182"/>
    <lineage>
        <taxon>Eukaryota</taxon>
        <taxon>Viridiplantae</taxon>
        <taxon>Streptophyta</taxon>
        <taxon>Embryophyta</taxon>
        <taxon>Tracheophyta</taxon>
        <taxon>Spermatophyta</taxon>
        <taxon>Magnoliopsida</taxon>
        <taxon>eudicotyledons</taxon>
        <taxon>Gunneridae</taxon>
        <taxon>Pentapetalae</taxon>
        <taxon>asterids</taxon>
        <taxon>lamiids</taxon>
        <taxon>Lamiales</taxon>
        <taxon>Pedaliaceae</taxon>
        <taxon>Sesamum</taxon>
    </lineage>
</organism>
<accession>A0A8M8V4E7</accession>
<dbReference type="Pfam" id="PF07727">
    <property type="entry name" value="RVT_2"/>
    <property type="match status" value="2"/>
</dbReference>
<dbReference type="AlphaFoldDB" id="A0A8M8V4E7"/>
<feature type="domain" description="Reverse transcriptase Ty1/copia-type" evidence="1">
    <location>
        <begin position="4"/>
        <end position="60"/>
    </location>
</feature>
<protein>
    <submittedName>
        <fullName evidence="3">Uncharacterized protein LOC110012826</fullName>
    </submittedName>
</protein>
<dbReference type="Proteomes" id="UP000504604">
    <property type="component" value="Linkage group LG11"/>
</dbReference>
<dbReference type="SUPFAM" id="SSF56672">
    <property type="entry name" value="DNA/RNA polymerases"/>
    <property type="match status" value="1"/>
</dbReference>
<dbReference type="PANTHER" id="PTHR11439:SF511">
    <property type="match status" value="1"/>
</dbReference>
<dbReference type="RefSeq" id="XP_020553462.1">
    <property type="nucleotide sequence ID" value="XM_020697803.1"/>
</dbReference>
<dbReference type="KEGG" id="sind:110012826"/>
<evidence type="ECO:0000313" key="3">
    <source>
        <dbReference type="RefSeq" id="XP_020553462.1"/>
    </source>
</evidence>
<reference evidence="3" key="1">
    <citation type="submission" date="2025-08" db="UniProtKB">
        <authorList>
            <consortium name="RefSeq"/>
        </authorList>
    </citation>
    <scope>IDENTIFICATION</scope>
</reference>
<evidence type="ECO:0000313" key="2">
    <source>
        <dbReference type="Proteomes" id="UP000504604"/>
    </source>
</evidence>
<evidence type="ECO:0000259" key="1">
    <source>
        <dbReference type="Pfam" id="PF07727"/>
    </source>
</evidence>
<dbReference type="InterPro" id="IPR013103">
    <property type="entry name" value="RVT_2"/>
</dbReference>
<sequence length="406" mass="45517">MVVTVRLFLALAATKNWPLHHFDVNNAFLHGTLDEEIYMDAPDGYKIPINKVCKLKKSLDNLDFIALLVYVDDILVTASTEDLIQQVKAYLHELFTIKDFGNATYFPGLEIARSQEGLIVTQNKYISDIIKGTGLEKGRIPVTPLPTGLKLSPGTGGKLKDPAVYRRLIGRLLYLGFTRPDICYAAQQLSQHLQQASQQYLEAAMHLVRYLKANPSSGPFFPSSNNLKLKAYCDANCGTCQTIRKSLTEFCIFLGYSLISWKTKKQTTVARSSAEAEYRSMASTTCEVTWIMYLLNHLGIPVVKPIPFFCENRVAIQIATNLVFHERTKHLEIDCHIVRNKYKDGTILPIYVVSKQQVADIFTKNLTSSSFTFRRSKLGLVVVNPNLTCGGSVEARNHLAATEIKD</sequence>
<gene>
    <name evidence="3" type="primary">LOC110012826</name>
</gene>
<dbReference type="CDD" id="cd09272">
    <property type="entry name" value="RNase_HI_RT_Ty1"/>
    <property type="match status" value="1"/>
</dbReference>
<name>A0A8M8V4E7_SESIN</name>
<dbReference type="InterPro" id="IPR043502">
    <property type="entry name" value="DNA/RNA_pol_sf"/>
</dbReference>
<proteinExistence type="predicted"/>
<dbReference type="PANTHER" id="PTHR11439">
    <property type="entry name" value="GAG-POL-RELATED RETROTRANSPOSON"/>
    <property type="match status" value="1"/>
</dbReference>
<dbReference type="GeneID" id="110012826"/>
<dbReference type="OrthoDB" id="1931513at2759"/>
<feature type="domain" description="Reverse transcriptase Ty1/copia-type" evidence="1">
    <location>
        <begin position="67"/>
        <end position="143"/>
    </location>
</feature>